<evidence type="ECO:0000313" key="3">
    <source>
        <dbReference type="WBParaSite" id="PSAMB.scaffold23953size401.g39040.t1"/>
    </source>
</evidence>
<reference evidence="3" key="1">
    <citation type="submission" date="2022-11" db="UniProtKB">
        <authorList>
            <consortium name="WormBaseParasite"/>
        </authorList>
    </citation>
    <scope>IDENTIFICATION</scope>
</reference>
<feature type="region of interest" description="Disordered" evidence="1">
    <location>
        <begin position="43"/>
        <end position="87"/>
    </location>
</feature>
<feature type="compositionally biased region" description="Acidic residues" evidence="1">
    <location>
        <begin position="77"/>
        <end position="87"/>
    </location>
</feature>
<organism evidence="2 3">
    <name type="scientific">Plectus sambesii</name>
    <dbReference type="NCBI Taxonomy" id="2011161"/>
    <lineage>
        <taxon>Eukaryota</taxon>
        <taxon>Metazoa</taxon>
        <taxon>Ecdysozoa</taxon>
        <taxon>Nematoda</taxon>
        <taxon>Chromadorea</taxon>
        <taxon>Plectida</taxon>
        <taxon>Plectina</taxon>
        <taxon>Plectoidea</taxon>
        <taxon>Plectidae</taxon>
        <taxon>Plectus</taxon>
    </lineage>
</organism>
<feature type="compositionally biased region" description="Basic and acidic residues" evidence="1">
    <location>
        <begin position="1"/>
        <end position="20"/>
    </location>
</feature>
<protein>
    <submittedName>
        <fullName evidence="3">Uncharacterized protein</fullName>
    </submittedName>
</protein>
<accession>A0A914VTU1</accession>
<feature type="region of interest" description="Disordered" evidence="1">
    <location>
        <begin position="1"/>
        <end position="25"/>
    </location>
</feature>
<sequence length="87" mass="9856">MEREERAEESQRHLASRDTPDVLLETDDLRPARPEVTEVWQWPTVAPPDPSEVRSWVATHQGARQRPAANFNSQGGETEDEQSGGLY</sequence>
<dbReference type="AlphaFoldDB" id="A0A914VTU1"/>
<proteinExistence type="predicted"/>
<dbReference type="Proteomes" id="UP000887566">
    <property type="component" value="Unplaced"/>
</dbReference>
<keyword evidence="2" id="KW-1185">Reference proteome</keyword>
<name>A0A914VTU1_9BILA</name>
<evidence type="ECO:0000313" key="2">
    <source>
        <dbReference type="Proteomes" id="UP000887566"/>
    </source>
</evidence>
<dbReference type="WBParaSite" id="PSAMB.scaffold23953size401.g39040.t1">
    <property type="protein sequence ID" value="PSAMB.scaffold23953size401.g39040.t1"/>
    <property type="gene ID" value="PSAMB.scaffold23953size401.g39040"/>
</dbReference>
<evidence type="ECO:0000256" key="1">
    <source>
        <dbReference type="SAM" id="MobiDB-lite"/>
    </source>
</evidence>